<reference evidence="1 2" key="1">
    <citation type="submission" date="2017-09" db="EMBL/GenBank/DDBJ databases">
        <authorList>
            <person name="Ehlers B."/>
            <person name="Leendertz F.H."/>
        </authorList>
    </citation>
    <scope>NUCLEOTIDE SEQUENCE [LARGE SCALE GENOMIC DNA]</scope>
    <source>
        <strain evidence="1 2">DSM 16848</strain>
    </source>
</reference>
<dbReference type="Proteomes" id="UP000219669">
    <property type="component" value="Unassembled WGS sequence"/>
</dbReference>
<dbReference type="EMBL" id="OCNF01000002">
    <property type="protein sequence ID" value="SOD65394.1"/>
    <property type="molecule type" value="Genomic_DNA"/>
</dbReference>
<evidence type="ECO:0000313" key="1">
    <source>
        <dbReference type="EMBL" id="SOD65394.1"/>
    </source>
</evidence>
<dbReference type="Gene3D" id="3.30.530.20">
    <property type="match status" value="1"/>
</dbReference>
<evidence type="ECO:0000313" key="2">
    <source>
        <dbReference type="Proteomes" id="UP000219669"/>
    </source>
</evidence>
<accession>A0A286E3E4</accession>
<dbReference type="OrthoDB" id="197829at2"/>
<sequence length="152" mass="17825">MPQINHQQTIHAPIDLVYEISQDYSVRYDWDAFPDYIRNLDGADGMPFVGREVEIRSKLGMTMRVRFVQVKPPECAAVKMFQAPFFIEQFAGSWVFQKANETETVARFCYSLSAPKWCAFWLNPLMIKYFSFVAERRLLGLKKYCEQRFQAA</sequence>
<keyword evidence="2" id="KW-1185">Reference proteome</keyword>
<organism evidence="1 2">
    <name type="scientific">Alysiella filiformis DSM 16848</name>
    <dbReference type="NCBI Taxonomy" id="1120981"/>
    <lineage>
        <taxon>Bacteria</taxon>
        <taxon>Pseudomonadati</taxon>
        <taxon>Pseudomonadota</taxon>
        <taxon>Betaproteobacteria</taxon>
        <taxon>Neisseriales</taxon>
        <taxon>Neisseriaceae</taxon>
        <taxon>Alysiella</taxon>
    </lineage>
</organism>
<proteinExistence type="predicted"/>
<dbReference type="Pfam" id="PF10604">
    <property type="entry name" value="Polyketide_cyc2"/>
    <property type="match status" value="1"/>
</dbReference>
<dbReference type="AlphaFoldDB" id="A0A286E3E4"/>
<protein>
    <recommendedName>
        <fullName evidence="3">Polyketide cyclase / dehydrase and lipid transport</fullName>
    </recommendedName>
</protein>
<dbReference type="InterPro" id="IPR019587">
    <property type="entry name" value="Polyketide_cyclase/dehydratase"/>
</dbReference>
<dbReference type="InterPro" id="IPR023393">
    <property type="entry name" value="START-like_dom_sf"/>
</dbReference>
<gene>
    <name evidence="1" type="ORF">SAMN02746062_00277</name>
</gene>
<dbReference type="SUPFAM" id="SSF55961">
    <property type="entry name" value="Bet v1-like"/>
    <property type="match status" value="1"/>
</dbReference>
<dbReference type="RefSeq" id="WP_034292264.1">
    <property type="nucleotide sequence ID" value="NZ_CP083931.1"/>
</dbReference>
<dbReference type="CDD" id="cd07812">
    <property type="entry name" value="SRPBCC"/>
    <property type="match status" value="1"/>
</dbReference>
<evidence type="ECO:0008006" key="3">
    <source>
        <dbReference type="Google" id="ProtNLM"/>
    </source>
</evidence>
<name>A0A286E3E4_9NEIS</name>